<dbReference type="SUPFAM" id="SSF53448">
    <property type="entry name" value="Nucleotide-diphospho-sugar transferases"/>
    <property type="match status" value="1"/>
</dbReference>
<dbReference type="PANTHER" id="PTHR22916:SF3">
    <property type="entry name" value="UDP-GLCNAC:BETAGAL BETA-1,3-N-ACETYLGLUCOSAMINYLTRANSFERASE-LIKE PROTEIN 1"/>
    <property type="match status" value="1"/>
</dbReference>
<proteinExistence type="predicted"/>
<name>A0A7Y7BAC5_STRMO</name>
<sequence length="478" mass="51487">ATEPRLRVVHRTVNSGGCGTPRNDGLRAATSPYVMFLDSDDVLPAGAAAALLRAALQHDAPVAAGLCVRRELPQRRDTRWQPGLYRTAAVHDRPEAHAALLPDTLCVNKLYARAFLTGNGIAFPEGPYRYEDFVFTARVLAAGPRVATVPDAVYIWHVRRNADRPSLSLDRDRIGNWQARVLAHQHAVEILRGAGSAALAQAARVKFLDHDLRMYVRELPSRGPAYRRAWWHVTRGCLAAYGEAEFAAARAPARWIARVLLAAGSPRDLDRLAQLAARPARLLPPYAQVAGLPVWARDLPAVVLDGLAGPGAKPVRRLPVTVDAGLRTGPARAELRLRVHDLYGRLAQAGPRKVTVELRLRGGESTVAYAAPLAPEGTAVWGARLYFGLGALAARGRGGTTQVWDVRVQLHCGRGGAPLRTAVRATGPGLRRTILPSARHGILLAQPYATATGSLALRVAPGVRGAVGIALRKLRRLA</sequence>
<keyword evidence="2" id="KW-0808">Transferase</keyword>
<keyword evidence="3" id="KW-1185">Reference proteome</keyword>
<dbReference type="AlphaFoldDB" id="A0A7Y7BAC5"/>
<feature type="non-terminal residue" evidence="2">
    <location>
        <position position="1"/>
    </location>
</feature>
<evidence type="ECO:0000313" key="2">
    <source>
        <dbReference type="EMBL" id="NVK81912.1"/>
    </source>
</evidence>
<dbReference type="InterPro" id="IPR029044">
    <property type="entry name" value="Nucleotide-diphossugar_trans"/>
</dbReference>
<organism evidence="2 3">
    <name type="scientific">Streptomyces morookaense</name>
    <name type="common">Streptoverticillium morookaense</name>
    <dbReference type="NCBI Taxonomy" id="1970"/>
    <lineage>
        <taxon>Bacteria</taxon>
        <taxon>Bacillati</taxon>
        <taxon>Actinomycetota</taxon>
        <taxon>Actinomycetes</taxon>
        <taxon>Kitasatosporales</taxon>
        <taxon>Streptomycetaceae</taxon>
        <taxon>Streptomyces</taxon>
    </lineage>
</organism>
<feature type="domain" description="Glycosyltransferase 2-like" evidence="1">
    <location>
        <begin position="3"/>
        <end position="79"/>
    </location>
</feature>
<accession>A0A7Y7BAC5</accession>
<evidence type="ECO:0000313" key="3">
    <source>
        <dbReference type="Proteomes" id="UP000587462"/>
    </source>
</evidence>
<evidence type="ECO:0000259" key="1">
    <source>
        <dbReference type="Pfam" id="PF00535"/>
    </source>
</evidence>
<protein>
    <submittedName>
        <fullName evidence="2">Glycosyltransferase</fullName>
    </submittedName>
</protein>
<dbReference type="CDD" id="cd00761">
    <property type="entry name" value="Glyco_tranf_GTA_type"/>
    <property type="match status" value="1"/>
</dbReference>
<dbReference type="Proteomes" id="UP000587462">
    <property type="component" value="Unassembled WGS sequence"/>
</dbReference>
<dbReference type="InterPro" id="IPR001173">
    <property type="entry name" value="Glyco_trans_2-like"/>
</dbReference>
<reference evidence="2 3" key="1">
    <citation type="submission" date="2020-04" db="EMBL/GenBank/DDBJ databases">
        <title>Draft Genome Sequence of Streptomyces morookaense DSM 40503, an 8-azaguanine-producing strain.</title>
        <authorList>
            <person name="Qi J."/>
            <person name="Gao J.-M."/>
        </authorList>
    </citation>
    <scope>NUCLEOTIDE SEQUENCE [LARGE SCALE GENOMIC DNA]</scope>
    <source>
        <strain evidence="2 3">DSM 40503</strain>
    </source>
</reference>
<gene>
    <name evidence="2" type="ORF">HG542_30320</name>
</gene>
<dbReference type="EMBL" id="JABBXF010000098">
    <property type="protein sequence ID" value="NVK81912.1"/>
    <property type="molecule type" value="Genomic_DNA"/>
</dbReference>
<dbReference type="PANTHER" id="PTHR22916">
    <property type="entry name" value="GLYCOSYLTRANSFERASE"/>
    <property type="match status" value="1"/>
</dbReference>
<comment type="caution">
    <text evidence="2">The sequence shown here is derived from an EMBL/GenBank/DDBJ whole genome shotgun (WGS) entry which is preliminary data.</text>
</comment>
<dbReference type="Gene3D" id="3.90.550.10">
    <property type="entry name" value="Spore Coat Polysaccharide Biosynthesis Protein SpsA, Chain A"/>
    <property type="match status" value="1"/>
</dbReference>
<dbReference type="GO" id="GO:0016758">
    <property type="term" value="F:hexosyltransferase activity"/>
    <property type="evidence" value="ECO:0007669"/>
    <property type="project" value="UniProtKB-ARBA"/>
</dbReference>
<dbReference type="Pfam" id="PF00535">
    <property type="entry name" value="Glycos_transf_2"/>
    <property type="match status" value="1"/>
</dbReference>
<dbReference type="RefSeq" id="WP_171087086.1">
    <property type="nucleotide sequence ID" value="NZ_JABBXF010000098.1"/>
</dbReference>